<dbReference type="Gene3D" id="1.10.10.10">
    <property type="entry name" value="Winged helix-like DNA-binding domain superfamily/Winged helix DNA-binding domain"/>
    <property type="match status" value="1"/>
</dbReference>
<evidence type="ECO:0000259" key="4">
    <source>
        <dbReference type="PROSITE" id="PS50949"/>
    </source>
</evidence>
<comment type="caution">
    <text evidence="5">The sequence shown here is derived from an EMBL/GenBank/DDBJ whole genome shotgun (WGS) entry which is preliminary data.</text>
</comment>
<dbReference type="STRING" id="273678.RS84_01033"/>
<evidence type="ECO:0000256" key="3">
    <source>
        <dbReference type="ARBA" id="ARBA00023163"/>
    </source>
</evidence>
<evidence type="ECO:0000256" key="1">
    <source>
        <dbReference type="ARBA" id="ARBA00023015"/>
    </source>
</evidence>
<evidence type="ECO:0000313" key="5">
    <source>
        <dbReference type="EMBL" id="KJL48274.1"/>
    </source>
</evidence>
<dbReference type="InterPro" id="IPR008920">
    <property type="entry name" value="TF_FadR/GntR_C"/>
</dbReference>
<dbReference type="RefSeq" id="WP_052676226.1">
    <property type="nucleotide sequence ID" value="NZ_JYJB01000007.1"/>
</dbReference>
<accession>A0A0M2HUZ1</accession>
<dbReference type="GO" id="GO:0003700">
    <property type="term" value="F:DNA-binding transcription factor activity"/>
    <property type="evidence" value="ECO:0007669"/>
    <property type="project" value="InterPro"/>
</dbReference>
<keyword evidence="1" id="KW-0805">Transcription regulation</keyword>
<dbReference type="InterPro" id="IPR036388">
    <property type="entry name" value="WH-like_DNA-bd_sf"/>
</dbReference>
<dbReference type="SUPFAM" id="SSF48008">
    <property type="entry name" value="GntR ligand-binding domain-like"/>
    <property type="match status" value="1"/>
</dbReference>
<evidence type="ECO:0000256" key="2">
    <source>
        <dbReference type="ARBA" id="ARBA00023125"/>
    </source>
</evidence>
<dbReference type="InterPro" id="IPR000524">
    <property type="entry name" value="Tscrpt_reg_HTH_GntR"/>
</dbReference>
<keyword evidence="6" id="KW-1185">Reference proteome</keyword>
<proteinExistence type="predicted"/>
<dbReference type="PRINTS" id="PR00035">
    <property type="entry name" value="HTHGNTR"/>
</dbReference>
<dbReference type="AlphaFoldDB" id="A0A0M2HUZ1"/>
<dbReference type="SMART" id="SM00345">
    <property type="entry name" value="HTH_GNTR"/>
    <property type="match status" value="1"/>
</dbReference>
<dbReference type="InterPro" id="IPR036390">
    <property type="entry name" value="WH_DNA-bd_sf"/>
</dbReference>
<evidence type="ECO:0000313" key="6">
    <source>
        <dbReference type="Proteomes" id="UP000033900"/>
    </source>
</evidence>
<dbReference type="SUPFAM" id="SSF46785">
    <property type="entry name" value="Winged helix' DNA-binding domain"/>
    <property type="match status" value="1"/>
</dbReference>
<dbReference type="CDD" id="cd07377">
    <property type="entry name" value="WHTH_GntR"/>
    <property type="match status" value="1"/>
</dbReference>
<dbReference type="Gene3D" id="1.20.120.530">
    <property type="entry name" value="GntR ligand-binding domain-like"/>
    <property type="match status" value="1"/>
</dbReference>
<feature type="domain" description="HTH gntR-type" evidence="4">
    <location>
        <begin position="20"/>
        <end position="87"/>
    </location>
</feature>
<keyword evidence="2" id="KW-0238">DNA-binding</keyword>
<sequence length="224" mass="24458">MTDAQVSLDERLGPVSVEGSALADQIFDIVGNAIVEGTLEPGEKVNDKELAAALGISRTPVREALQRLTWVGLVEVAPSRYTRVTEITDEMVSSTLEYMGMQASVALQLAMRRMDADELAEAVELLDHVIAATEADDAEAMMNESLVLLEYLVGKSANPVFSAMMAETSLLVARNLRHLHPEEGSSEHRLECFREMRAAMLAGDADAAEKWFRRQHGIGVDTSL</sequence>
<dbReference type="Pfam" id="PF07729">
    <property type="entry name" value="FCD"/>
    <property type="match status" value="1"/>
</dbReference>
<dbReference type="PANTHER" id="PTHR43537">
    <property type="entry name" value="TRANSCRIPTIONAL REGULATOR, GNTR FAMILY"/>
    <property type="match status" value="1"/>
</dbReference>
<protein>
    <submittedName>
        <fullName evidence="5">HTH-type transcriptional regulator McbR</fullName>
    </submittedName>
</protein>
<dbReference type="PROSITE" id="PS50949">
    <property type="entry name" value="HTH_GNTR"/>
    <property type="match status" value="1"/>
</dbReference>
<dbReference type="Proteomes" id="UP000033900">
    <property type="component" value="Unassembled WGS sequence"/>
</dbReference>
<dbReference type="EMBL" id="JYJB01000007">
    <property type="protein sequence ID" value="KJL48274.1"/>
    <property type="molecule type" value="Genomic_DNA"/>
</dbReference>
<dbReference type="GO" id="GO:0003677">
    <property type="term" value="F:DNA binding"/>
    <property type="evidence" value="ECO:0007669"/>
    <property type="project" value="UniProtKB-KW"/>
</dbReference>
<dbReference type="OrthoDB" id="8680240at2"/>
<reference evidence="5 6" key="1">
    <citation type="submission" date="2015-02" db="EMBL/GenBank/DDBJ databases">
        <title>Draft genome sequences of ten Microbacterium spp. with emphasis on heavy metal contaminated environments.</title>
        <authorList>
            <person name="Corretto E."/>
        </authorList>
    </citation>
    <scope>NUCLEOTIDE SEQUENCE [LARGE SCALE GENOMIC DNA]</scope>
    <source>
        <strain evidence="5 6">SA35</strain>
    </source>
</reference>
<gene>
    <name evidence="5" type="primary">mcbR_1</name>
    <name evidence="5" type="ORF">RS84_01033</name>
</gene>
<keyword evidence="3" id="KW-0804">Transcription</keyword>
<dbReference type="InterPro" id="IPR011711">
    <property type="entry name" value="GntR_C"/>
</dbReference>
<dbReference type="Pfam" id="PF00392">
    <property type="entry name" value="GntR"/>
    <property type="match status" value="1"/>
</dbReference>
<name>A0A0M2HUZ1_9MICO</name>
<organism evidence="5 6">
    <name type="scientific">Microbacterium hydrocarbonoxydans</name>
    <dbReference type="NCBI Taxonomy" id="273678"/>
    <lineage>
        <taxon>Bacteria</taxon>
        <taxon>Bacillati</taxon>
        <taxon>Actinomycetota</taxon>
        <taxon>Actinomycetes</taxon>
        <taxon>Micrococcales</taxon>
        <taxon>Microbacteriaceae</taxon>
        <taxon>Microbacterium</taxon>
    </lineage>
</organism>
<dbReference type="PATRIC" id="fig|273678.4.peg.1029"/>
<dbReference type="PANTHER" id="PTHR43537:SF24">
    <property type="entry name" value="GLUCONATE OPERON TRANSCRIPTIONAL REPRESSOR"/>
    <property type="match status" value="1"/>
</dbReference>